<dbReference type="GO" id="GO:0031982">
    <property type="term" value="C:vesicle"/>
    <property type="evidence" value="ECO:0007669"/>
    <property type="project" value="TreeGrafter"/>
</dbReference>
<dbReference type="CDD" id="cd00042">
    <property type="entry name" value="CY"/>
    <property type="match status" value="1"/>
</dbReference>
<feature type="signal peptide" evidence="5">
    <location>
        <begin position="1"/>
        <end position="17"/>
    </location>
</feature>
<feature type="chain" id="PRO_5041669488" evidence="5">
    <location>
        <begin position="18"/>
        <end position="132"/>
    </location>
</feature>
<evidence type="ECO:0000256" key="3">
    <source>
        <dbReference type="ARBA" id="ARBA00022704"/>
    </source>
</evidence>
<evidence type="ECO:0000313" key="8">
    <source>
        <dbReference type="RefSeq" id="XP_054848844.1"/>
    </source>
</evidence>
<name>A0AA97K5E0_EUBMA</name>
<dbReference type="InterPro" id="IPR000010">
    <property type="entry name" value="Cystatin_dom"/>
</dbReference>
<reference evidence="8" key="1">
    <citation type="submission" date="2025-08" db="UniProtKB">
        <authorList>
            <consortium name="RefSeq"/>
        </authorList>
    </citation>
    <scope>IDENTIFICATION</scope>
    <source>
        <tissue evidence="8">Blood</tissue>
    </source>
</reference>
<dbReference type="GO" id="GO:0005615">
    <property type="term" value="C:extracellular space"/>
    <property type="evidence" value="ECO:0007669"/>
    <property type="project" value="TreeGrafter"/>
</dbReference>
<dbReference type="SMART" id="SM00043">
    <property type="entry name" value="CY"/>
    <property type="match status" value="1"/>
</dbReference>
<keyword evidence="4" id="KW-1015">Disulfide bond</keyword>
<dbReference type="Pfam" id="PF00031">
    <property type="entry name" value="Cystatin"/>
    <property type="match status" value="1"/>
</dbReference>
<evidence type="ECO:0000256" key="4">
    <source>
        <dbReference type="ARBA" id="ARBA00023157"/>
    </source>
</evidence>
<dbReference type="GO" id="GO:0004869">
    <property type="term" value="F:cysteine-type endopeptidase inhibitor activity"/>
    <property type="evidence" value="ECO:0007669"/>
    <property type="project" value="UniProtKB-KW"/>
</dbReference>
<sequence>MVASFVLLLLLPLQGQAVSLVGGLTDHPVSDPETANVAHFAVQAYNEANDNPLYIREVKLIQAQTQVVSGINYYLTMELAVTECQKSFPSNDLEKCQVPSGAEHWECVFLVWSQPWLNKLELTNSTCKTITT</sequence>
<accession>A0AA97K5E0</accession>
<keyword evidence="7" id="KW-1185">Reference proteome</keyword>
<dbReference type="KEGG" id="emc:129338527"/>
<evidence type="ECO:0000256" key="1">
    <source>
        <dbReference type="ARBA" id="ARBA00009403"/>
    </source>
</evidence>
<feature type="domain" description="Cystatin" evidence="6">
    <location>
        <begin position="19"/>
        <end position="128"/>
    </location>
</feature>
<keyword evidence="3" id="KW-0789">Thiol protease inhibitor</keyword>
<dbReference type="Gene3D" id="3.10.450.10">
    <property type="match status" value="1"/>
</dbReference>
<dbReference type="PANTHER" id="PTHR46186">
    <property type="entry name" value="CYSTATIN"/>
    <property type="match status" value="1"/>
</dbReference>
<dbReference type="RefSeq" id="XP_054848844.1">
    <property type="nucleotide sequence ID" value="XM_054992869.1"/>
</dbReference>
<keyword evidence="5" id="KW-0732">Signal</keyword>
<dbReference type="FunFam" id="3.10.450.10:FF:000004">
    <property type="entry name" value="Cystatin C"/>
    <property type="match status" value="1"/>
</dbReference>
<dbReference type="InterPro" id="IPR046350">
    <property type="entry name" value="Cystatin_sf"/>
</dbReference>
<dbReference type="GO" id="GO:0005737">
    <property type="term" value="C:cytoplasm"/>
    <property type="evidence" value="ECO:0007669"/>
    <property type="project" value="TreeGrafter"/>
</dbReference>
<dbReference type="InterPro" id="IPR018073">
    <property type="entry name" value="Prot_inh_cystat_CS"/>
</dbReference>
<comment type="similarity">
    <text evidence="1">Belongs to the cystatin family.</text>
</comment>
<proteinExistence type="inferred from homology"/>
<evidence type="ECO:0000256" key="2">
    <source>
        <dbReference type="ARBA" id="ARBA00022690"/>
    </source>
</evidence>
<organism evidence="7 8">
    <name type="scientific">Eublepharis macularius</name>
    <name type="common">Leopard gecko</name>
    <name type="synonym">Cyrtodactylus macularius</name>
    <dbReference type="NCBI Taxonomy" id="481883"/>
    <lineage>
        <taxon>Eukaryota</taxon>
        <taxon>Metazoa</taxon>
        <taxon>Chordata</taxon>
        <taxon>Craniata</taxon>
        <taxon>Vertebrata</taxon>
        <taxon>Euteleostomi</taxon>
        <taxon>Lepidosauria</taxon>
        <taxon>Squamata</taxon>
        <taxon>Bifurcata</taxon>
        <taxon>Gekkota</taxon>
        <taxon>Eublepharidae</taxon>
        <taxon>Eublepharinae</taxon>
        <taxon>Eublepharis</taxon>
    </lineage>
</organism>
<evidence type="ECO:0000313" key="7">
    <source>
        <dbReference type="Proteomes" id="UP001190640"/>
    </source>
</evidence>
<dbReference type="PROSITE" id="PS00287">
    <property type="entry name" value="CYSTATIN"/>
    <property type="match status" value="1"/>
</dbReference>
<dbReference type="AlphaFoldDB" id="A0AA97K5E0"/>
<evidence type="ECO:0000256" key="5">
    <source>
        <dbReference type="SAM" id="SignalP"/>
    </source>
</evidence>
<dbReference type="GeneID" id="129338527"/>
<protein>
    <submittedName>
        <fullName evidence="8">Cystatin-like</fullName>
    </submittedName>
</protein>
<keyword evidence="2" id="KW-0646">Protease inhibitor</keyword>
<dbReference type="PANTHER" id="PTHR46186:SF2">
    <property type="entry name" value="CYSTATIN"/>
    <property type="match status" value="1"/>
</dbReference>
<gene>
    <name evidence="8" type="primary">LOC129338527</name>
</gene>
<dbReference type="SUPFAM" id="SSF54403">
    <property type="entry name" value="Cystatin/monellin"/>
    <property type="match status" value="1"/>
</dbReference>
<evidence type="ECO:0000259" key="6">
    <source>
        <dbReference type="SMART" id="SM00043"/>
    </source>
</evidence>
<dbReference type="Proteomes" id="UP001190640">
    <property type="component" value="Chromosome 1"/>
</dbReference>